<sequence>MNTSKLLNNNAQYMCGSSCAATRCWKWDIPERFSHRNFLSTNYAIMVLNRPVSQDKVFIENLWNNANVRITVDGGTSKWDNYVRNLPHEMQTNMKRPDLVTGDFDSITEDTLEKYKKQGLRPAPFADQPSVIVHTPDQNHTDFTKALMELYTYCQSNELPLDHVIVLGQASGRLDQILGNIQTLFLAKEQSLLGHSTGLYLLSDDALSWLLNPGDHVIHVPEEIRNHKRVWCSLVPIGETCDSVTTSGLKWNLDNSTLKFGCLVSTSNTFSGAEKVTVKCSHTILWSMKIPGILM</sequence>
<dbReference type="InterPro" id="IPR007371">
    <property type="entry name" value="TPK_catalytic"/>
</dbReference>
<dbReference type="InterPro" id="IPR006282">
    <property type="entry name" value="Thi_PPkinase"/>
</dbReference>
<keyword evidence="4" id="KW-0067">ATP-binding</keyword>
<dbReference type="SUPFAM" id="SSF63862">
    <property type="entry name" value="Thiamin pyrophosphokinase, substrate-binding domain"/>
    <property type="match status" value="1"/>
</dbReference>
<evidence type="ECO:0000256" key="3">
    <source>
        <dbReference type="ARBA" id="ARBA00022777"/>
    </source>
</evidence>
<evidence type="ECO:0000313" key="7">
    <source>
        <dbReference type="Proteomes" id="UP000653454"/>
    </source>
</evidence>
<evidence type="ECO:0000256" key="4">
    <source>
        <dbReference type="ARBA" id="ARBA00022840"/>
    </source>
</evidence>
<keyword evidence="1" id="KW-0808">Transferase</keyword>
<dbReference type="GO" id="GO:0005524">
    <property type="term" value="F:ATP binding"/>
    <property type="evidence" value="ECO:0007669"/>
    <property type="project" value="UniProtKB-KW"/>
</dbReference>
<dbReference type="Gene3D" id="3.40.50.10240">
    <property type="entry name" value="Thiamin pyrophosphokinase, catalytic domain"/>
    <property type="match status" value="1"/>
</dbReference>
<dbReference type="CDD" id="cd07995">
    <property type="entry name" value="TPK"/>
    <property type="match status" value="1"/>
</dbReference>
<dbReference type="GO" id="GO:0006772">
    <property type="term" value="P:thiamine metabolic process"/>
    <property type="evidence" value="ECO:0007669"/>
    <property type="project" value="InterPro"/>
</dbReference>
<organism evidence="6 7">
    <name type="scientific">Plutella xylostella</name>
    <name type="common">Diamondback moth</name>
    <name type="synonym">Plutella maculipennis</name>
    <dbReference type="NCBI Taxonomy" id="51655"/>
    <lineage>
        <taxon>Eukaryota</taxon>
        <taxon>Metazoa</taxon>
        <taxon>Ecdysozoa</taxon>
        <taxon>Arthropoda</taxon>
        <taxon>Hexapoda</taxon>
        <taxon>Insecta</taxon>
        <taxon>Pterygota</taxon>
        <taxon>Neoptera</taxon>
        <taxon>Endopterygota</taxon>
        <taxon>Lepidoptera</taxon>
        <taxon>Glossata</taxon>
        <taxon>Ditrysia</taxon>
        <taxon>Yponomeutoidea</taxon>
        <taxon>Plutellidae</taxon>
        <taxon>Plutella</taxon>
    </lineage>
</organism>
<dbReference type="FunFam" id="2.60.120.320:FF:000001">
    <property type="entry name" value="Thiamine pyrophosphokinase"/>
    <property type="match status" value="1"/>
</dbReference>
<evidence type="ECO:0000259" key="5">
    <source>
        <dbReference type="SMART" id="SM00983"/>
    </source>
</evidence>
<dbReference type="PANTHER" id="PTHR13622:SF8">
    <property type="entry name" value="THIAMIN PYROPHOSPHOKINASE 1"/>
    <property type="match status" value="1"/>
</dbReference>
<dbReference type="GO" id="GO:0030975">
    <property type="term" value="F:thiamine binding"/>
    <property type="evidence" value="ECO:0007669"/>
    <property type="project" value="InterPro"/>
</dbReference>
<accession>A0A8S4G639</accession>
<evidence type="ECO:0000256" key="2">
    <source>
        <dbReference type="ARBA" id="ARBA00022741"/>
    </source>
</evidence>
<dbReference type="GO" id="GO:0009229">
    <property type="term" value="P:thiamine diphosphate biosynthetic process"/>
    <property type="evidence" value="ECO:0007669"/>
    <property type="project" value="InterPro"/>
</dbReference>
<dbReference type="EMBL" id="CAJHNJ030000147">
    <property type="protein sequence ID" value="CAG9136565.1"/>
    <property type="molecule type" value="Genomic_DNA"/>
</dbReference>
<dbReference type="AlphaFoldDB" id="A0A8S4G639"/>
<dbReference type="Pfam" id="PF04265">
    <property type="entry name" value="TPK_B1_binding"/>
    <property type="match status" value="1"/>
</dbReference>
<dbReference type="GO" id="GO:0004788">
    <property type="term" value="F:thiamine diphosphokinase activity"/>
    <property type="evidence" value="ECO:0007669"/>
    <property type="project" value="InterPro"/>
</dbReference>
<keyword evidence="3" id="KW-0418">Kinase</keyword>
<evidence type="ECO:0000256" key="1">
    <source>
        <dbReference type="ARBA" id="ARBA00022679"/>
    </source>
</evidence>
<dbReference type="Proteomes" id="UP000653454">
    <property type="component" value="Unassembled WGS sequence"/>
</dbReference>
<dbReference type="SMART" id="SM00983">
    <property type="entry name" value="TPK_B1_binding"/>
    <property type="match status" value="1"/>
</dbReference>
<dbReference type="SUPFAM" id="SSF63999">
    <property type="entry name" value="Thiamin pyrophosphokinase, catalytic domain"/>
    <property type="match status" value="1"/>
</dbReference>
<dbReference type="InterPro" id="IPR007373">
    <property type="entry name" value="Thiamin_PyroPKinase_B1-bd"/>
</dbReference>
<dbReference type="Gene3D" id="2.60.120.320">
    <property type="entry name" value="Thiamin pyrophosphokinase, thiamin-binding domain"/>
    <property type="match status" value="1"/>
</dbReference>
<dbReference type="GO" id="GO:0016301">
    <property type="term" value="F:kinase activity"/>
    <property type="evidence" value="ECO:0007669"/>
    <property type="project" value="UniProtKB-KW"/>
</dbReference>
<protein>
    <submittedName>
        <fullName evidence="6">(diamondback moth) hypothetical protein</fullName>
    </submittedName>
</protein>
<comment type="caution">
    <text evidence="6">The sequence shown here is derived from an EMBL/GenBank/DDBJ whole genome shotgun (WGS) entry which is preliminary data.</text>
</comment>
<gene>
    <name evidence="6" type="ORF">PLXY2_LOCUS14816</name>
</gene>
<dbReference type="InterPro" id="IPR036759">
    <property type="entry name" value="TPK_catalytic_sf"/>
</dbReference>
<dbReference type="Pfam" id="PF04263">
    <property type="entry name" value="TPK_catalytic"/>
    <property type="match status" value="1"/>
</dbReference>
<evidence type="ECO:0000313" key="6">
    <source>
        <dbReference type="EMBL" id="CAG9136565.1"/>
    </source>
</evidence>
<reference evidence="6" key="1">
    <citation type="submission" date="2020-11" db="EMBL/GenBank/DDBJ databases">
        <authorList>
            <person name="Whiteford S."/>
        </authorList>
    </citation>
    <scope>NUCLEOTIDE SEQUENCE</scope>
</reference>
<feature type="domain" description="Thiamin pyrophosphokinase thiamin-binding" evidence="5">
    <location>
        <begin position="214"/>
        <end position="285"/>
    </location>
</feature>
<keyword evidence="2" id="KW-0547">Nucleotide-binding</keyword>
<dbReference type="NCBIfam" id="TIGR01378">
    <property type="entry name" value="thi_PPkinase"/>
    <property type="match status" value="1"/>
</dbReference>
<dbReference type="PANTHER" id="PTHR13622">
    <property type="entry name" value="THIAMIN PYROPHOSPHOKINASE"/>
    <property type="match status" value="1"/>
</dbReference>
<dbReference type="InterPro" id="IPR036371">
    <property type="entry name" value="TPK_B1-bd_sf"/>
</dbReference>
<name>A0A8S4G639_PLUXY</name>
<proteinExistence type="predicted"/>
<keyword evidence="7" id="KW-1185">Reference proteome</keyword>